<evidence type="ECO:0000256" key="1">
    <source>
        <dbReference type="SAM" id="SignalP"/>
    </source>
</evidence>
<dbReference type="Gene3D" id="3.40.50.2300">
    <property type="match status" value="2"/>
</dbReference>
<name>A0A3N1CNU9_9ACTN</name>
<sequence length="329" mass="33679">MRTTVPGRRGMRRPLAAVFALVLLTAGCGSSDEGGKAPEKVKVGMFLISSAPLFTQIQEGFKQGFLAEAGLKPDQVEWVERNAEGNAGSIQTIARQFADSDVEMVEVLGTPAVLALAKLKPDFPIVAVAMGDPVGAGLAASLEAPGGQVTGSIDFIEPAKLLDQMVQVQPAFTTLGTIYKPSNTNSKVWVDQLRQAVAAHPGIKLVEASVNGSADVPAAARSLEGRADAILIGPDADVQTGLPAVGKAAASAGQQLYLVGGDVEQPGVLATLGPDYPQLGVLGGQVAAKVHLGAAPGEVPFAQPGEVTWAVNPETVKALELTLPAGAAQ</sequence>
<keyword evidence="3" id="KW-1185">Reference proteome</keyword>
<feature type="chain" id="PRO_5018200478" evidence="1">
    <location>
        <begin position="32"/>
        <end position="329"/>
    </location>
</feature>
<dbReference type="PROSITE" id="PS51257">
    <property type="entry name" value="PROKAR_LIPOPROTEIN"/>
    <property type="match status" value="1"/>
</dbReference>
<evidence type="ECO:0000313" key="2">
    <source>
        <dbReference type="EMBL" id="ROO82953.1"/>
    </source>
</evidence>
<evidence type="ECO:0000313" key="3">
    <source>
        <dbReference type="Proteomes" id="UP000272400"/>
    </source>
</evidence>
<dbReference type="EMBL" id="RJKE01000001">
    <property type="protein sequence ID" value="ROO82953.1"/>
    <property type="molecule type" value="Genomic_DNA"/>
</dbReference>
<protein>
    <submittedName>
        <fullName evidence="2">Putative ABC transport system substrate-binding protein</fullName>
    </submittedName>
</protein>
<organism evidence="2 3">
    <name type="scientific">Actinocorallia herbida</name>
    <dbReference type="NCBI Taxonomy" id="58109"/>
    <lineage>
        <taxon>Bacteria</taxon>
        <taxon>Bacillati</taxon>
        <taxon>Actinomycetota</taxon>
        <taxon>Actinomycetes</taxon>
        <taxon>Streptosporangiales</taxon>
        <taxon>Thermomonosporaceae</taxon>
        <taxon>Actinocorallia</taxon>
    </lineage>
</organism>
<feature type="signal peptide" evidence="1">
    <location>
        <begin position="1"/>
        <end position="31"/>
    </location>
</feature>
<dbReference type="AlphaFoldDB" id="A0A3N1CNU9"/>
<dbReference type="SUPFAM" id="SSF53822">
    <property type="entry name" value="Periplasmic binding protein-like I"/>
    <property type="match status" value="1"/>
</dbReference>
<reference evidence="2 3" key="1">
    <citation type="submission" date="2018-11" db="EMBL/GenBank/DDBJ databases">
        <title>Sequencing the genomes of 1000 actinobacteria strains.</title>
        <authorList>
            <person name="Klenk H.-P."/>
        </authorList>
    </citation>
    <scope>NUCLEOTIDE SEQUENCE [LARGE SCALE GENOMIC DNA]</scope>
    <source>
        <strain evidence="2 3">DSM 44254</strain>
    </source>
</reference>
<proteinExistence type="predicted"/>
<dbReference type="InterPro" id="IPR007487">
    <property type="entry name" value="ABC_transpt-TYRBP-like"/>
</dbReference>
<gene>
    <name evidence="2" type="ORF">EDD29_0441</name>
</gene>
<comment type="caution">
    <text evidence="2">The sequence shown here is derived from an EMBL/GenBank/DDBJ whole genome shotgun (WGS) entry which is preliminary data.</text>
</comment>
<dbReference type="InterPro" id="IPR028082">
    <property type="entry name" value="Peripla_BP_I"/>
</dbReference>
<keyword evidence="1" id="KW-0732">Signal</keyword>
<dbReference type="PANTHER" id="PTHR35271:SF1">
    <property type="entry name" value="ABC TRANSPORTER, SUBSTRATE-BINDING LIPOPROTEIN"/>
    <property type="match status" value="1"/>
</dbReference>
<dbReference type="PANTHER" id="PTHR35271">
    <property type="entry name" value="ABC TRANSPORTER, SUBSTRATE-BINDING LIPOPROTEIN-RELATED"/>
    <property type="match status" value="1"/>
</dbReference>
<accession>A0A3N1CNU9</accession>
<dbReference type="CDD" id="cd06325">
    <property type="entry name" value="PBP1_ABC_unchar_transporter"/>
    <property type="match status" value="1"/>
</dbReference>
<dbReference type="Pfam" id="PF04392">
    <property type="entry name" value="ABC_sub_bind"/>
    <property type="match status" value="1"/>
</dbReference>
<dbReference type="Proteomes" id="UP000272400">
    <property type="component" value="Unassembled WGS sequence"/>
</dbReference>